<name>A0A2M8LFN5_9BACT</name>
<comment type="caution">
    <text evidence="2">The sequence shown here is derived from an EMBL/GenBank/DDBJ whole genome shotgun (WGS) entry which is preliminary data.</text>
</comment>
<dbReference type="EMBL" id="PFET01000002">
    <property type="protein sequence ID" value="PJE76235.1"/>
    <property type="molecule type" value="Genomic_DNA"/>
</dbReference>
<keyword evidence="1" id="KW-1133">Transmembrane helix</keyword>
<evidence type="ECO:0000313" key="3">
    <source>
        <dbReference type="Proteomes" id="UP000231152"/>
    </source>
</evidence>
<organism evidence="2 3">
    <name type="scientific">Candidatus Uhrbacteria bacterium CG10_big_fil_rev_8_21_14_0_10_48_11</name>
    <dbReference type="NCBI Taxonomy" id="1975037"/>
    <lineage>
        <taxon>Bacteria</taxon>
        <taxon>Candidatus Uhriibacteriota</taxon>
    </lineage>
</organism>
<keyword evidence="1" id="KW-0472">Membrane</keyword>
<evidence type="ECO:0000313" key="2">
    <source>
        <dbReference type="EMBL" id="PJE76235.1"/>
    </source>
</evidence>
<reference evidence="2 3" key="1">
    <citation type="submission" date="2017-09" db="EMBL/GenBank/DDBJ databases">
        <title>Depth-based differentiation of microbial function through sediment-hosted aquifers and enrichment of novel symbionts in the deep terrestrial subsurface.</title>
        <authorList>
            <person name="Probst A.J."/>
            <person name="Ladd B."/>
            <person name="Jarett J.K."/>
            <person name="Geller-Mcgrath D.E."/>
            <person name="Sieber C.M."/>
            <person name="Emerson J.B."/>
            <person name="Anantharaman K."/>
            <person name="Thomas B.C."/>
            <person name="Malmstrom R."/>
            <person name="Stieglmeier M."/>
            <person name="Klingl A."/>
            <person name="Woyke T."/>
            <person name="Ryan C.M."/>
            <person name="Banfield J.F."/>
        </authorList>
    </citation>
    <scope>NUCLEOTIDE SEQUENCE [LARGE SCALE GENOMIC DNA]</scope>
    <source>
        <strain evidence="2">CG10_big_fil_rev_8_21_14_0_10_48_11</strain>
    </source>
</reference>
<sequence length="121" mass="13876">MFMRSLAIVTRSVAVELAYSPLWWYTTGLKRQGRTLLRQVRYANDVSGVSPWLTNLFVPMFGQHDIAGRVISFFMRLAQLLVRFLVYVGYVLVAVLLLVLYVVIPPIILWKLIAAALHLLR</sequence>
<protein>
    <submittedName>
        <fullName evidence="2">Uncharacterized protein</fullName>
    </submittedName>
</protein>
<evidence type="ECO:0000256" key="1">
    <source>
        <dbReference type="SAM" id="Phobius"/>
    </source>
</evidence>
<accession>A0A2M8LFN5</accession>
<dbReference type="AlphaFoldDB" id="A0A2M8LFN5"/>
<feature type="transmembrane region" description="Helical" evidence="1">
    <location>
        <begin position="84"/>
        <end position="104"/>
    </location>
</feature>
<keyword evidence="1" id="KW-0812">Transmembrane</keyword>
<gene>
    <name evidence="2" type="ORF">COV04_00585</name>
</gene>
<dbReference type="Proteomes" id="UP000231152">
    <property type="component" value="Unassembled WGS sequence"/>
</dbReference>
<proteinExistence type="predicted"/>